<dbReference type="Proteomes" id="UP000248314">
    <property type="component" value="Unassembled WGS sequence"/>
</dbReference>
<keyword evidence="1" id="KW-0812">Transmembrane</keyword>
<protein>
    <recommendedName>
        <fullName evidence="4">Glycerophosphoryl diester phosphodiesterase family protein</fullName>
    </recommendedName>
</protein>
<dbReference type="EMBL" id="QJJX01000012">
    <property type="protein sequence ID" value="PXX22301.1"/>
    <property type="molecule type" value="Genomic_DNA"/>
</dbReference>
<organism evidence="2 3">
    <name type="scientific">Hoylesella shahii DSM 15611 = JCM 12083</name>
    <dbReference type="NCBI Taxonomy" id="1122991"/>
    <lineage>
        <taxon>Bacteria</taxon>
        <taxon>Pseudomonadati</taxon>
        <taxon>Bacteroidota</taxon>
        <taxon>Bacteroidia</taxon>
        <taxon>Bacteroidales</taxon>
        <taxon>Prevotellaceae</taxon>
        <taxon>Hoylesella</taxon>
    </lineage>
</organism>
<feature type="transmembrane region" description="Helical" evidence="1">
    <location>
        <begin position="108"/>
        <end position="133"/>
    </location>
</feature>
<gene>
    <name evidence="2" type="ORF">EJ73_01291</name>
</gene>
<feature type="transmembrane region" description="Helical" evidence="1">
    <location>
        <begin position="248"/>
        <end position="279"/>
    </location>
</feature>
<feature type="transmembrane region" description="Helical" evidence="1">
    <location>
        <begin position="145"/>
        <end position="165"/>
    </location>
</feature>
<evidence type="ECO:0000313" key="2">
    <source>
        <dbReference type="EMBL" id="PXX22301.1"/>
    </source>
</evidence>
<accession>A0A318IBT0</accession>
<dbReference type="AlphaFoldDB" id="A0A318IBT0"/>
<feature type="transmembrane region" description="Helical" evidence="1">
    <location>
        <begin position="32"/>
        <end position="55"/>
    </location>
</feature>
<proteinExistence type="predicted"/>
<keyword evidence="3" id="KW-1185">Reference proteome</keyword>
<keyword evidence="1" id="KW-1133">Transmembrane helix</keyword>
<evidence type="ECO:0000313" key="3">
    <source>
        <dbReference type="Proteomes" id="UP000248314"/>
    </source>
</evidence>
<dbReference type="OrthoDB" id="1081968at2"/>
<name>A0A318IBT0_9BACT</name>
<evidence type="ECO:0008006" key="4">
    <source>
        <dbReference type="Google" id="ProtNLM"/>
    </source>
</evidence>
<feature type="transmembrane region" description="Helical" evidence="1">
    <location>
        <begin position="186"/>
        <end position="219"/>
    </location>
</feature>
<dbReference type="STRING" id="1122991.GCA_000613445_01495"/>
<comment type="caution">
    <text evidence="2">The sequence shown here is derived from an EMBL/GenBank/DDBJ whole genome shotgun (WGS) entry which is preliminary data.</text>
</comment>
<keyword evidence="1" id="KW-0472">Membrane</keyword>
<evidence type="ECO:0000256" key="1">
    <source>
        <dbReference type="SAM" id="Phobius"/>
    </source>
</evidence>
<reference evidence="2 3" key="1">
    <citation type="submission" date="2018-05" db="EMBL/GenBank/DDBJ databases">
        <title>Genomic Encyclopedia of Type Strains, Phase I: the one thousand microbial genomes (KMG-I) project.</title>
        <authorList>
            <person name="Kyrpides N."/>
        </authorList>
    </citation>
    <scope>NUCLEOTIDE SEQUENCE [LARGE SCALE GENOMIC DNA]</scope>
    <source>
        <strain evidence="2 3">DSM 15611</strain>
    </source>
</reference>
<sequence length="298" mass="32981">METELIKDRSLSSCIKMANSLLGVNFAKTLKAIWIPALLLAITVSIMGFTTLLGLPSQTPTDPQRLLLLTAIKSVTWLVAAAIWAYFLASVITLVSESGFKQNLRRSLAVVAVEVVFYILLAVIGIIICWMVLINHADKLFTPTFFMIISVVLLVWALLTGLLMVPFRYVEMRYLLSPNGSLRRNLIAYYVAGVKGGALLIGATFFTALASLCAGLVIFLPTVILFGAKASSLVGEITMNDPSGLPTYFNILFVGSLILTTFVFMIVVVWTQFVFYYAYGSIEYRKQMKKEKQETTLQ</sequence>
<feature type="transmembrane region" description="Helical" evidence="1">
    <location>
        <begin position="75"/>
        <end position="96"/>
    </location>
</feature>
<dbReference type="RefSeq" id="WP_025816272.1">
    <property type="nucleotide sequence ID" value="NZ_BAIZ01000022.1"/>
</dbReference>